<dbReference type="PROSITE" id="PS51217">
    <property type="entry name" value="UVRD_HELICASE_CTER"/>
    <property type="match status" value="1"/>
</dbReference>
<organism evidence="10 11">
    <name type="scientific">Acidipropionibacterium jensenii</name>
    <dbReference type="NCBI Taxonomy" id="1749"/>
    <lineage>
        <taxon>Bacteria</taxon>
        <taxon>Bacillati</taxon>
        <taxon>Actinomycetota</taxon>
        <taxon>Actinomycetes</taxon>
        <taxon>Propionibacteriales</taxon>
        <taxon>Propionibacteriaceae</taxon>
        <taxon>Acidipropionibacterium</taxon>
    </lineage>
</organism>
<dbReference type="InterPro" id="IPR002121">
    <property type="entry name" value="HRDC_dom"/>
</dbReference>
<dbReference type="SMART" id="SM00341">
    <property type="entry name" value="HRDC"/>
    <property type="match status" value="1"/>
</dbReference>
<dbReference type="GO" id="GO:0000725">
    <property type="term" value="P:recombinational repair"/>
    <property type="evidence" value="ECO:0007669"/>
    <property type="project" value="TreeGrafter"/>
</dbReference>
<evidence type="ECO:0000313" key="10">
    <source>
        <dbReference type="EMBL" id="AZZ40726.1"/>
    </source>
</evidence>
<dbReference type="GO" id="GO:0043138">
    <property type="term" value="F:3'-5' DNA helicase activity"/>
    <property type="evidence" value="ECO:0007669"/>
    <property type="project" value="UniProtKB-EC"/>
</dbReference>
<dbReference type="KEGG" id="aji:C0Z10_05515"/>
<dbReference type="InterPro" id="IPR000212">
    <property type="entry name" value="DNA_helicase_UvrD/REP"/>
</dbReference>
<dbReference type="AlphaFoldDB" id="A0A3T0S2X3"/>
<dbReference type="Pfam" id="PF00580">
    <property type="entry name" value="UvrD-helicase"/>
    <property type="match status" value="1"/>
</dbReference>
<dbReference type="Gene3D" id="1.10.486.10">
    <property type="entry name" value="PCRA, domain 4"/>
    <property type="match status" value="2"/>
</dbReference>
<comment type="catalytic activity">
    <reaction evidence="9">
        <text>ATP + H2O = ADP + phosphate + H(+)</text>
        <dbReference type="Rhea" id="RHEA:13065"/>
        <dbReference type="ChEBI" id="CHEBI:15377"/>
        <dbReference type="ChEBI" id="CHEBI:15378"/>
        <dbReference type="ChEBI" id="CHEBI:30616"/>
        <dbReference type="ChEBI" id="CHEBI:43474"/>
        <dbReference type="ChEBI" id="CHEBI:456216"/>
        <dbReference type="EC" id="5.6.2.4"/>
    </reaction>
</comment>
<keyword evidence="2" id="KW-0547">Nucleotide-binding</keyword>
<gene>
    <name evidence="10" type="ORF">C0Z10_05515</name>
</gene>
<dbReference type="InterPro" id="IPR044876">
    <property type="entry name" value="HRDC_dom_sf"/>
</dbReference>
<keyword evidence="4 10" id="KW-0347">Helicase</keyword>
<dbReference type="Pfam" id="PF00570">
    <property type="entry name" value="HRDC"/>
    <property type="match status" value="1"/>
</dbReference>
<dbReference type="Gene3D" id="1.10.10.160">
    <property type="match status" value="1"/>
</dbReference>
<keyword evidence="3" id="KW-0378">Hydrolase</keyword>
<dbReference type="GO" id="GO:0005524">
    <property type="term" value="F:ATP binding"/>
    <property type="evidence" value="ECO:0007669"/>
    <property type="project" value="UniProtKB-UniRule"/>
</dbReference>
<proteinExistence type="inferred from homology"/>
<dbReference type="Gene3D" id="3.40.50.300">
    <property type="entry name" value="P-loop containing nucleotide triphosphate hydrolases"/>
    <property type="match status" value="3"/>
</dbReference>
<dbReference type="GO" id="GO:0016787">
    <property type="term" value="F:hydrolase activity"/>
    <property type="evidence" value="ECO:0007669"/>
    <property type="project" value="UniProtKB-UniRule"/>
</dbReference>
<dbReference type="Gene3D" id="1.10.150.80">
    <property type="entry name" value="HRDC domain"/>
    <property type="match status" value="1"/>
</dbReference>
<comment type="catalytic activity">
    <reaction evidence="7">
        <text>Couples ATP hydrolysis with the unwinding of duplex DNA by translocating in the 3'-5' direction.</text>
        <dbReference type="EC" id="5.6.2.4"/>
    </reaction>
</comment>
<dbReference type="SUPFAM" id="SSF47819">
    <property type="entry name" value="HRDC-like"/>
    <property type="match status" value="1"/>
</dbReference>
<accession>A0A3T0S2X3</accession>
<dbReference type="InterPro" id="IPR027417">
    <property type="entry name" value="P-loop_NTPase"/>
</dbReference>
<evidence type="ECO:0000256" key="1">
    <source>
        <dbReference type="ARBA" id="ARBA00009922"/>
    </source>
</evidence>
<dbReference type="InterPro" id="IPR014017">
    <property type="entry name" value="DNA_helicase_UvrD-like_C"/>
</dbReference>
<evidence type="ECO:0000256" key="2">
    <source>
        <dbReference type="ARBA" id="ARBA00022741"/>
    </source>
</evidence>
<comment type="similarity">
    <text evidence="1">Belongs to the helicase family. UvrD subfamily.</text>
</comment>
<dbReference type="PANTHER" id="PTHR11070:SF69">
    <property type="entry name" value="ATP-DEPENDENT DNA HELICASE UVRD2"/>
    <property type="match status" value="1"/>
</dbReference>
<dbReference type="GO" id="GO:0003677">
    <property type="term" value="F:DNA binding"/>
    <property type="evidence" value="ECO:0007669"/>
    <property type="project" value="InterPro"/>
</dbReference>
<evidence type="ECO:0000256" key="7">
    <source>
        <dbReference type="ARBA" id="ARBA00034617"/>
    </source>
</evidence>
<dbReference type="EMBL" id="CP025570">
    <property type="protein sequence ID" value="AZZ40726.1"/>
    <property type="molecule type" value="Genomic_DNA"/>
</dbReference>
<dbReference type="InterPro" id="IPR013986">
    <property type="entry name" value="DExx_box_DNA_helicase_dom_sf"/>
</dbReference>
<dbReference type="InterPro" id="IPR010997">
    <property type="entry name" value="HRDC-like_sf"/>
</dbReference>
<dbReference type="EC" id="5.6.2.4" evidence="8"/>
<protein>
    <recommendedName>
        <fullName evidence="8">DNA 3'-5' helicase</fullName>
        <ecNumber evidence="8">5.6.2.4</ecNumber>
    </recommendedName>
</protein>
<dbReference type="GO" id="GO:0033202">
    <property type="term" value="C:DNA helicase complex"/>
    <property type="evidence" value="ECO:0007669"/>
    <property type="project" value="TreeGrafter"/>
</dbReference>
<evidence type="ECO:0000256" key="3">
    <source>
        <dbReference type="ARBA" id="ARBA00022801"/>
    </source>
</evidence>
<name>A0A3T0S2X3_9ACTN</name>
<dbReference type="PROSITE" id="PS51198">
    <property type="entry name" value="UVRD_HELICASE_ATP_BIND"/>
    <property type="match status" value="1"/>
</dbReference>
<sequence>MSRRPSRSRSAECSSAGLPSWPDPIVTLSVDRSRRAVASGSGRDCRSGAVGPSQTRRAGKPSWAAPSVHPVTPDETADRILDALDPEQRQVATTFGAPVCVVAGAGTGKTRAITHRIAWAAATGRADPHRTLAVTFTTRAAGTMRGRLAALGVRGVQARTIHSAALRQVRYFWPSAYGCELPRVSDARFRMLAEASRRVGLGVDTALLRDLSAEVSWAKVSNVGTEQYPALARAEGRVVAGASAAVVGRVLSGYEAVKRETGVIDLDDILLCAVGLLTDHPEIAARVHDQYRHFVVDEYQDVSPIQHTLLELWFGGRDDVCVVGDPHQSIHAFAGARAEYLTGFLAEHPGATRIELMRNYRSTPQIVALANTVLHHGGKGNDQIGEDQGVRLVAQAEDGPQPRFAAFTDQVAEAAGVAAWLSELHGRGIGWADLAVLHRVNSQAPALETALTEAGIPYLIKGAERFYDRAEVRQTLAAVSRRVEQGPGEAGLGLHDAEEVLAGLGWTAQAPEGQGSVRQRWESLQALHDLAGTVMTGDSEARLADVDRAFQQAAALQQAPAVDGVTISTMHAAKGLEWRGVALIGVSDAMVPFVMATRPEELAEERRLLHVAVTRACRHLYITFARNSTAKGRYGISRYLKGLPGTPDAATTSTSGRPARHRTVKLLDCRVCGGPLTAAADRKLGHHMACEVDVDPAVVDRLRAWRLDRAHRDKVPAFVVLTDATLLAVAEQMPSGPDDLRQISGIGPSKIKRYADELLATLDEVRS</sequence>
<evidence type="ECO:0000313" key="11">
    <source>
        <dbReference type="Proteomes" id="UP000285875"/>
    </source>
</evidence>
<dbReference type="Pfam" id="PF13361">
    <property type="entry name" value="UvrD_C"/>
    <property type="match status" value="2"/>
</dbReference>
<dbReference type="PANTHER" id="PTHR11070">
    <property type="entry name" value="UVRD / RECB / PCRA DNA HELICASE FAMILY MEMBER"/>
    <property type="match status" value="1"/>
</dbReference>
<evidence type="ECO:0000256" key="9">
    <source>
        <dbReference type="ARBA" id="ARBA00048988"/>
    </source>
</evidence>
<dbReference type="Proteomes" id="UP000285875">
    <property type="component" value="Chromosome"/>
</dbReference>
<evidence type="ECO:0000256" key="6">
    <source>
        <dbReference type="ARBA" id="ARBA00023235"/>
    </source>
</evidence>
<dbReference type="CDD" id="cd17932">
    <property type="entry name" value="DEXQc_UvrD"/>
    <property type="match status" value="1"/>
</dbReference>
<evidence type="ECO:0000256" key="4">
    <source>
        <dbReference type="ARBA" id="ARBA00022806"/>
    </source>
</evidence>
<keyword evidence="5" id="KW-0067">ATP-binding</keyword>
<dbReference type="InterPro" id="IPR014016">
    <property type="entry name" value="UvrD-like_ATP-bd"/>
</dbReference>
<evidence type="ECO:0000256" key="5">
    <source>
        <dbReference type="ARBA" id="ARBA00022840"/>
    </source>
</evidence>
<keyword evidence="6" id="KW-0413">Isomerase</keyword>
<dbReference type="PROSITE" id="PS50967">
    <property type="entry name" value="HRDC"/>
    <property type="match status" value="1"/>
</dbReference>
<dbReference type="GO" id="GO:0005829">
    <property type="term" value="C:cytosol"/>
    <property type="evidence" value="ECO:0007669"/>
    <property type="project" value="TreeGrafter"/>
</dbReference>
<reference evidence="11" key="1">
    <citation type="submission" date="2017-12" db="EMBL/GenBank/DDBJ databases">
        <title>Whole genome sequencing of Acidipropionibacterium jensenii strains JS279 and JS280.</title>
        <authorList>
            <person name="Deptula P."/>
            <person name="Laine P."/>
            <person name="Smolander O.-P."/>
            <person name="Paulin L."/>
            <person name="Auvinen P."/>
            <person name="Varmanen P."/>
        </authorList>
    </citation>
    <scope>NUCLEOTIDE SEQUENCE [LARGE SCALE GENOMIC DNA]</scope>
    <source>
        <strain evidence="11">JS280</strain>
    </source>
</reference>
<dbReference type="SUPFAM" id="SSF52540">
    <property type="entry name" value="P-loop containing nucleoside triphosphate hydrolases"/>
    <property type="match status" value="1"/>
</dbReference>
<evidence type="ECO:0000256" key="8">
    <source>
        <dbReference type="ARBA" id="ARBA00034808"/>
    </source>
</evidence>